<dbReference type="PROSITE" id="PS50404">
    <property type="entry name" value="GST_NTER"/>
    <property type="match status" value="1"/>
</dbReference>
<dbReference type="NCBIfam" id="NF007831">
    <property type="entry name" value="PRK10542.1"/>
    <property type="match status" value="1"/>
</dbReference>
<dbReference type="PROSITE" id="PS50405">
    <property type="entry name" value="GST_CTER"/>
    <property type="match status" value="1"/>
</dbReference>
<dbReference type="GO" id="GO:0016740">
    <property type="term" value="F:transferase activity"/>
    <property type="evidence" value="ECO:0007669"/>
    <property type="project" value="UniProtKB-KW"/>
</dbReference>
<dbReference type="InterPro" id="IPR010987">
    <property type="entry name" value="Glutathione-S-Trfase_C-like"/>
</dbReference>
<dbReference type="SUPFAM" id="SSF47616">
    <property type="entry name" value="GST C-terminal domain-like"/>
    <property type="match status" value="1"/>
</dbReference>
<evidence type="ECO:0000259" key="2">
    <source>
        <dbReference type="PROSITE" id="PS50405"/>
    </source>
</evidence>
<evidence type="ECO:0000313" key="3">
    <source>
        <dbReference type="EMBL" id="CDZ77128.1"/>
    </source>
</evidence>
<dbReference type="InterPro" id="IPR040079">
    <property type="entry name" value="Glutathione_S-Trfase"/>
</dbReference>
<dbReference type="SUPFAM" id="SSF52833">
    <property type="entry name" value="Thioredoxin-like"/>
    <property type="match status" value="1"/>
</dbReference>
<dbReference type="Proteomes" id="UP000044071">
    <property type="component" value="Unassembled WGS sequence"/>
</dbReference>
<feature type="domain" description="GST N-terminal" evidence="1">
    <location>
        <begin position="1"/>
        <end position="81"/>
    </location>
</feature>
<proteinExistence type="predicted"/>
<organism evidence="3 4">
    <name type="scientific">Legionella massiliensis</name>
    <dbReference type="NCBI Taxonomy" id="1034943"/>
    <lineage>
        <taxon>Bacteria</taxon>
        <taxon>Pseudomonadati</taxon>
        <taxon>Pseudomonadota</taxon>
        <taxon>Gammaproteobacteria</taxon>
        <taxon>Legionellales</taxon>
        <taxon>Legionellaceae</taxon>
        <taxon>Legionella</taxon>
    </lineage>
</organism>
<sequence>MKLYYSKGACSLVVRIVINEIGVDSEYEAVDLKVKKTENNEDYYQINPKGAVPALEVSKGVVLTENFIIQQYLVDTYKATALCPAVGDLQRYKVLAWSNYVSTEIHKSFSNLFNPMVPQELKESLFIPIIKTKLTKLNKQLGEHRYLSGDHFAMPDAYLFVMLLWAGRMNVDISDLPQLSAYFAELKNRPSIKKSLKEEGIELN</sequence>
<protein>
    <submittedName>
        <fullName evidence="3">Glutathione S-transferase GST-6.0</fullName>
    </submittedName>
</protein>
<dbReference type="CDD" id="cd03188">
    <property type="entry name" value="GST_C_Beta"/>
    <property type="match status" value="1"/>
</dbReference>
<dbReference type="Pfam" id="PF02798">
    <property type="entry name" value="GST_N"/>
    <property type="match status" value="1"/>
</dbReference>
<dbReference type="STRING" id="1034943.BN59_01410"/>
<evidence type="ECO:0000259" key="1">
    <source>
        <dbReference type="PROSITE" id="PS50404"/>
    </source>
</evidence>
<name>A0A078KZF5_9GAMM</name>
<reference evidence="3 4" key="1">
    <citation type="submission" date="2014-06" db="EMBL/GenBank/DDBJ databases">
        <authorList>
            <person name="Urmite Genomes Urmite Genomes"/>
        </authorList>
    </citation>
    <scope>NUCLEOTIDE SEQUENCE [LARGE SCALE GENOMIC DNA]</scope>
</reference>
<feature type="domain" description="GST C-terminal" evidence="2">
    <location>
        <begin position="87"/>
        <end position="204"/>
    </location>
</feature>
<dbReference type="PANTHER" id="PTHR44051:SF8">
    <property type="entry name" value="GLUTATHIONE S-TRANSFERASE GSTA"/>
    <property type="match status" value="1"/>
</dbReference>
<dbReference type="Gene3D" id="3.40.30.10">
    <property type="entry name" value="Glutaredoxin"/>
    <property type="match status" value="1"/>
</dbReference>
<dbReference type="InterPro" id="IPR004045">
    <property type="entry name" value="Glutathione_S-Trfase_N"/>
</dbReference>
<dbReference type="InterPro" id="IPR036282">
    <property type="entry name" value="Glutathione-S-Trfase_C_sf"/>
</dbReference>
<gene>
    <name evidence="3" type="primary">gstB_1</name>
    <name evidence="3" type="ORF">BN59_01410</name>
</gene>
<dbReference type="RefSeq" id="WP_043873529.1">
    <property type="nucleotide sequence ID" value="NZ_CCVW01000001.1"/>
</dbReference>
<dbReference type="SFLD" id="SFLDG00358">
    <property type="entry name" value="Main_(cytGST)"/>
    <property type="match status" value="1"/>
</dbReference>
<dbReference type="Pfam" id="PF13410">
    <property type="entry name" value="GST_C_2"/>
    <property type="match status" value="1"/>
</dbReference>
<keyword evidence="3" id="KW-0808">Transferase</keyword>
<accession>A0A078KZF5</accession>
<dbReference type="eggNOG" id="COG0625">
    <property type="taxonomic scope" value="Bacteria"/>
</dbReference>
<dbReference type="InterPro" id="IPR036249">
    <property type="entry name" value="Thioredoxin-like_sf"/>
</dbReference>
<dbReference type="CDD" id="cd03057">
    <property type="entry name" value="GST_N_Beta"/>
    <property type="match status" value="1"/>
</dbReference>
<evidence type="ECO:0000313" key="4">
    <source>
        <dbReference type="Proteomes" id="UP000044071"/>
    </source>
</evidence>
<dbReference type="EMBL" id="CCSB01000001">
    <property type="protein sequence ID" value="CDZ77128.1"/>
    <property type="molecule type" value="Genomic_DNA"/>
</dbReference>
<dbReference type="Gene3D" id="1.20.1050.10">
    <property type="match status" value="1"/>
</dbReference>
<dbReference type="SFLD" id="SFLDG01150">
    <property type="entry name" value="Main.1:_Beta-like"/>
    <property type="match status" value="1"/>
</dbReference>
<dbReference type="SFLD" id="SFLDS00019">
    <property type="entry name" value="Glutathione_Transferase_(cytos"/>
    <property type="match status" value="1"/>
</dbReference>
<dbReference type="OrthoDB" id="8772754at2"/>
<keyword evidence="4" id="KW-1185">Reference proteome</keyword>
<dbReference type="AlphaFoldDB" id="A0A078KZF5"/>
<dbReference type="PANTHER" id="PTHR44051">
    <property type="entry name" value="GLUTATHIONE S-TRANSFERASE-RELATED"/>
    <property type="match status" value="1"/>
</dbReference>